<keyword evidence="5" id="KW-0190">Covalent protein-DNA linkage</keyword>
<evidence type="ECO:0000313" key="9">
    <source>
        <dbReference type="EMBL" id="KOF03157.1"/>
    </source>
</evidence>
<dbReference type="PANTHER" id="PTHR13604">
    <property type="entry name" value="DC12-RELATED"/>
    <property type="match status" value="1"/>
</dbReference>
<dbReference type="InterPro" id="IPR003738">
    <property type="entry name" value="SRAP"/>
</dbReference>
<dbReference type="GO" id="GO:0006508">
    <property type="term" value="P:proteolysis"/>
    <property type="evidence" value="ECO:0007669"/>
    <property type="project" value="UniProtKB-KW"/>
</dbReference>
<reference evidence="10" key="1">
    <citation type="submission" date="2014-11" db="EMBL/GenBank/DDBJ databases">
        <title>Genome sequencing of Roseivirga sp. D-25.</title>
        <authorList>
            <person name="Selvaratnam C."/>
            <person name="Thevarajoo S."/>
            <person name="Goh K.M."/>
            <person name="Eee R."/>
            <person name="Chan K.-G."/>
            <person name="Chong C.S."/>
        </authorList>
    </citation>
    <scope>NUCLEOTIDE SEQUENCE [LARGE SCALE GENOMIC DNA]</scope>
    <source>
        <strain evidence="10">D-25</strain>
    </source>
</reference>
<comment type="similarity">
    <text evidence="1 8">Belongs to the SOS response-associated peptidase family.</text>
</comment>
<dbReference type="InterPro" id="IPR036590">
    <property type="entry name" value="SRAP-like"/>
</dbReference>
<evidence type="ECO:0000256" key="1">
    <source>
        <dbReference type="ARBA" id="ARBA00008136"/>
    </source>
</evidence>
<evidence type="ECO:0000256" key="7">
    <source>
        <dbReference type="ARBA" id="ARBA00023239"/>
    </source>
</evidence>
<dbReference type="AlphaFoldDB" id="A0A0L8ALS3"/>
<evidence type="ECO:0000256" key="6">
    <source>
        <dbReference type="ARBA" id="ARBA00023125"/>
    </source>
</evidence>
<keyword evidence="2 8" id="KW-0645">Protease</keyword>
<dbReference type="EMBL" id="JSVA01000008">
    <property type="protein sequence ID" value="KOF03157.1"/>
    <property type="molecule type" value="Genomic_DNA"/>
</dbReference>
<evidence type="ECO:0000256" key="2">
    <source>
        <dbReference type="ARBA" id="ARBA00022670"/>
    </source>
</evidence>
<dbReference type="Proteomes" id="UP000036908">
    <property type="component" value="Unassembled WGS sequence"/>
</dbReference>
<dbReference type="GO" id="GO:0003697">
    <property type="term" value="F:single-stranded DNA binding"/>
    <property type="evidence" value="ECO:0007669"/>
    <property type="project" value="InterPro"/>
</dbReference>
<dbReference type="PANTHER" id="PTHR13604:SF0">
    <property type="entry name" value="ABASIC SITE PROCESSING PROTEIN HMCES"/>
    <property type="match status" value="1"/>
</dbReference>
<dbReference type="PATRIC" id="fig|1566026.4.peg.3328"/>
<dbReference type="GO" id="GO:0106300">
    <property type="term" value="P:protein-DNA covalent cross-linking repair"/>
    <property type="evidence" value="ECO:0007669"/>
    <property type="project" value="InterPro"/>
</dbReference>
<dbReference type="Gene3D" id="3.90.1680.10">
    <property type="entry name" value="SOS response associated peptidase-like"/>
    <property type="match status" value="1"/>
</dbReference>
<keyword evidence="3" id="KW-0227">DNA damage</keyword>
<evidence type="ECO:0000256" key="4">
    <source>
        <dbReference type="ARBA" id="ARBA00022801"/>
    </source>
</evidence>
<accession>A0A0L8ALS3</accession>
<keyword evidence="10" id="KW-1185">Reference proteome</keyword>
<dbReference type="EC" id="3.4.-.-" evidence="8"/>
<evidence type="ECO:0000313" key="10">
    <source>
        <dbReference type="Proteomes" id="UP000036908"/>
    </source>
</evidence>
<evidence type="ECO:0000256" key="3">
    <source>
        <dbReference type="ARBA" id="ARBA00022763"/>
    </source>
</evidence>
<evidence type="ECO:0000256" key="8">
    <source>
        <dbReference type="RuleBase" id="RU364100"/>
    </source>
</evidence>
<sequence length="232" mass="26283">MPSSYSIASSAKVIEEYFNVEVTGQYKEKYNASPTKLLPVITAENPDGLSFFYWGINPAFVKNHSVSEKLIFAPVDQILNKASLKKNLKTQRCVIIADGFYAWKSISKKEKIPYRFHLADKSPFGIAGLWDEFEDENGESVHTFMMITTKANSDVEDITDRMPAILDSDLMIDWLNESNTEESVINFITPYREKPLDRFSITPKISNPDFDSPELLKKAPPANQFGSFTLFG</sequence>
<dbReference type="Pfam" id="PF02586">
    <property type="entry name" value="SRAP"/>
    <property type="match status" value="1"/>
</dbReference>
<name>A0A0L8ALS3_9BACT</name>
<protein>
    <recommendedName>
        <fullName evidence="8">Abasic site processing protein</fullName>
        <ecNumber evidence="8">3.4.-.-</ecNumber>
    </recommendedName>
</protein>
<keyword evidence="4 8" id="KW-0378">Hydrolase</keyword>
<evidence type="ECO:0000256" key="5">
    <source>
        <dbReference type="ARBA" id="ARBA00023124"/>
    </source>
</evidence>
<comment type="caution">
    <text evidence="9">The sequence shown here is derived from an EMBL/GenBank/DDBJ whole genome shotgun (WGS) entry which is preliminary data.</text>
</comment>
<dbReference type="SUPFAM" id="SSF143081">
    <property type="entry name" value="BB1717-like"/>
    <property type="match status" value="1"/>
</dbReference>
<dbReference type="GO" id="GO:0016829">
    <property type="term" value="F:lyase activity"/>
    <property type="evidence" value="ECO:0007669"/>
    <property type="project" value="UniProtKB-KW"/>
</dbReference>
<organism evidence="9 10">
    <name type="scientific">Roseivirga seohaensis subsp. aquiponti</name>
    <dbReference type="NCBI Taxonomy" id="1566026"/>
    <lineage>
        <taxon>Bacteria</taxon>
        <taxon>Pseudomonadati</taxon>
        <taxon>Bacteroidota</taxon>
        <taxon>Cytophagia</taxon>
        <taxon>Cytophagales</taxon>
        <taxon>Roseivirgaceae</taxon>
        <taxon>Roseivirga</taxon>
    </lineage>
</organism>
<proteinExistence type="inferred from homology"/>
<keyword evidence="6" id="KW-0238">DNA-binding</keyword>
<dbReference type="GO" id="GO:0008233">
    <property type="term" value="F:peptidase activity"/>
    <property type="evidence" value="ECO:0007669"/>
    <property type="project" value="UniProtKB-KW"/>
</dbReference>
<gene>
    <name evidence="9" type="ORF">OB69_07485</name>
</gene>
<keyword evidence="7" id="KW-0456">Lyase</keyword>
<dbReference type="RefSeq" id="WP_053223085.1">
    <property type="nucleotide sequence ID" value="NZ_JSVA01000008.1"/>
</dbReference>
<dbReference type="OrthoDB" id="9782620at2"/>